<dbReference type="PRINTS" id="PR00120">
    <property type="entry name" value="HATPASE"/>
</dbReference>
<dbReference type="InterPro" id="IPR001757">
    <property type="entry name" value="P_typ_ATPase"/>
</dbReference>
<feature type="non-terminal residue" evidence="13">
    <location>
        <position position="1"/>
    </location>
</feature>
<feature type="transmembrane region" description="Helical" evidence="10">
    <location>
        <begin position="333"/>
        <end position="353"/>
    </location>
</feature>
<dbReference type="EMBL" id="SRID01000622">
    <property type="protein sequence ID" value="TGA84145.1"/>
    <property type="molecule type" value="Genomic_DNA"/>
</dbReference>
<dbReference type="SUPFAM" id="SSF55008">
    <property type="entry name" value="HMA, heavy metal-associated domain"/>
    <property type="match status" value="1"/>
</dbReference>
<dbReference type="NCBIfam" id="TIGR01525">
    <property type="entry name" value="ATPase-IB_hvy"/>
    <property type="match status" value="1"/>
</dbReference>
<dbReference type="NCBIfam" id="TIGR01511">
    <property type="entry name" value="ATPase-IB1_Cu"/>
    <property type="match status" value="1"/>
</dbReference>
<accession>A0A4Z0FS64</accession>
<feature type="transmembrane region" description="Helical" evidence="10">
    <location>
        <begin position="359"/>
        <end position="382"/>
    </location>
</feature>
<evidence type="ECO:0000256" key="7">
    <source>
        <dbReference type="ARBA" id="ARBA00022967"/>
    </source>
</evidence>
<dbReference type="InterPro" id="IPR023214">
    <property type="entry name" value="HAD_sf"/>
</dbReference>
<keyword evidence="9 10" id="KW-0472">Membrane</keyword>
<dbReference type="SFLD" id="SFLDS00003">
    <property type="entry name" value="Haloacid_Dehalogenase"/>
    <property type="match status" value="1"/>
</dbReference>
<keyword evidence="3 10" id="KW-0812">Transmembrane</keyword>
<keyword evidence="14" id="KW-1185">Reference proteome</keyword>
<evidence type="ECO:0000256" key="5">
    <source>
        <dbReference type="ARBA" id="ARBA00022741"/>
    </source>
</evidence>
<protein>
    <submittedName>
        <fullName evidence="13">Copper-translocating P-type ATPase</fullName>
    </submittedName>
</protein>
<dbReference type="SUPFAM" id="SSF56784">
    <property type="entry name" value="HAD-like"/>
    <property type="match status" value="1"/>
</dbReference>
<dbReference type="SUPFAM" id="SSF81665">
    <property type="entry name" value="Calcium ATPase, transmembrane domain M"/>
    <property type="match status" value="1"/>
</dbReference>
<comment type="similarity">
    <text evidence="2 10">Belongs to the cation transport ATPase (P-type) (TC 3.A.3) family. Type IB subfamily.</text>
</comment>
<keyword evidence="7" id="KW-1278">Translocase</keyword>
<dbReference type="NCBIfam" id="TIGR01494">
    <property type="entry name" value="ATPase_P-type"/>
    <property type="match status" value="1"/>
</dbReference>
<dbReference type="InterPro" id="IPR036412">
    <property type="entry name" value="HAD-like_sf"/>
</dbReference>
<dbReference type="PANTHER" id="PTHR43520">
    <property type="entry name" value="ATP7, ISOFORM B"/>
    <property type="match status" value="1"/>
</dbReference>
<dbReference type="InterPro" id="IPR006121">
    <property type="entry name" value="HMA_dom"/>
</dbReference>
<gene>
    <name evidence="13" type="ORF">E4099_31585</name>
</gene>
<dbReference type="Pfam" id="PF00122">
    <property type="entry name" value="E1-E2_ATPase"/>
    <property type="match status" value="1"/>
</dbReference>
<feature type="domain" description="HMA" evidence="12">
    <location>
        <begin position="1"/>
        <end position="42"/>
    </location>
</feature>
<dbReference type="RefSeq" id="WP_135342520.1">
    <property type="nucleotide sequence ID" value="NZ_SRID01000622.1"/>
</dbReference>
<dbReference type="Gene3D" id="3.40.50.1000">
    <property type="entry name" value="HAD superfamily/HAD-like"/>
    <property type="match status" value="1"/>
</dbReference>
<evidence type="ECO:0000256" key="11">
    <source>
        <dbReference type="SAM" id="MobiDB-lite"/>
    </source>
</evidence>
<dbReference type="PROSITE" id="PS00154">
    <property type="entry name" value="ATPASE_E1_E2"/>
    <property type="match status" value="1"/>
</dbReference>
<dbReference type="InterPro" id="IPR023298">
    <property type="entry name" value="ATPase_P-typ_TM_dom_sf"/>
</dbReference>
<dbReference type="GO" id="GO:0055070">
    <property type="term" value="P:copper ion homeostasis"/>
    <property type="evidence" value="ECO:0007669"/>
    <property type="project" value="TreeGrafter"/>
</dbReference>
<reference evidence="13 14" key="1">
    <citation type="submission" date="2019-03" db="EMBL/GenBank/DDBJ databases">
        <authorList>
            <person name="Gonzalez-Pimentel J.L."/>
        </authorList>
    </citation>
    <scope>NUCLEOTIDE SEQUENCE [LARGE SCALE GENOMIC DNA]</scope>
    <source>
        <strain evidence="13 14">JCM 31289</strain>
    </source>
</reference>
<dbReference type="InterPro" id="IPR036163">
    <property type="entry name" value="HMA_dom_sf"/>
</dbReference>
<dbReference type="Gene3D" id="3.40.1110.10">
    <property type="entry name" value="Calcium-transporting ATPase, cytoplasmic domain N"/>
    <property type="match status" value="1"/>
</dbReference>
<dbReference type="InterPro" id="IPR044492">
    <property type="entry name" value="P_typ_ATPase_HD_dom"/>
</dbReference>
<dbReference type="GO" id="GO:0043682">
    <property type="term" value="F:P-type divalent copper transporter activity"/>
    <property type="evidence" value="ECO:0007669"/>
    <property type="project" value="TreeGrafter"/>
</dbReference>
<dbReference type="SFLD" id="SFLDF00027">
    <property type="entry name" value="p-type_atpase"/>
    <property type="match status" value="1"/>
</dbReference>
<feature type="compositionally biased region" description="Gly residues" evidence="11">
    <location>
        <begin position="57"/>
        <end position="67"/>
    </location>
</feature>
<dbReference type="Proteomes" id="UP000297948">
    <property type="component" value="Unassembled WGS sequence"/>
</dbReference>
<organism evidence="13 14">
    <name type="scientific">Streptomyces palmae</name>
    <dbReference type="NCBI Taxonomy" id="1701085"/>
    <lineage>
        <taxon>Bacteria</taxon>
        <taxon>Bacillati</taxon>
        <taxon>Actinomycetota</taxon>
        <taxon>Actinomycetes</taxon>
        <taxon>Kitasatosporales</taxon>
        <taxon>Streptomycetaceae</taxon>
        <taxon>Streptomyces</taxon>
    </lineage>
</organism>
<evidence type="ECO:0000256" key="4">
    <source>
        <dbReference type="ARBA" id="ARBA00022723"/>
    </source>
</evidence>
<feature type="transmembrane region" description="Helical" evidence="10">
    <location>
        <begin position="77"/>
        <end position="94"/>
    </location>
</feature>
<evidence type="ECO:0000259" key="12">
    <source>
        <dbReference type="PROSITE" id="PS50846"/>
    </source>
</evidence>
<evidence type="ECO:0000256" key="6">
    <source>
        <dbReference type="ARBA" id="ARBA00022840"/>
    </source>
</evidence>
<dbReference type="SFLD" id="SFLDG00002">
    <property type="entry name" value="C1.7:_P-type_atpase_like"/>
    <property type="match status" value="1"/>
</dbReference>
<dbReference type="Gene3D" id="2.70.150.10">
    <property type="entry name" value="Calcium-transporting ATPase, cytoplasmic transduction domain A"/>
    <property type="match status" value="1"/>
</dbReference>
<dbReference type="SUPFAM" id="SSF81653">
    <property type="entry name" value="Calcium ATPase, transduction domain A"/>
    <property type="match status" value="1"/>
</dbReference>
<dbReference type="InterPro" id="IPR023299">
    <property type="entry name" value="ATPase_P-typ_cyto_dom_N"/>
</dbReference>
<comment type="subcellular location">
    <subcellularLocation>
        <location evidence="1">Cell membrane</location>
        <topology evidence="1">Multi-pass membrane protein</topology>
    </subcellularLocation>
</comment>
<evidence type="ECO:0000256" key="8">
    <source>
        <dbReference type="ARBA" id="ARBA00022989"/>
    </source>
</evidence>
<dbReference type="GO" id="GO:0005886">
    <property type="term" value="C:plasma membrane"/>
    <property type="evidence" value="ECO:0007669"/>
    <property type="project" value="UniProtKB-SubCell"/>
</dbReference>
<dbReference type="AlphaFoldDB" id="A0A4Z0FS64"/>
<keyword evidence="6 10" id="KW-0067">ATP-binding</keyword>
<dbReference type="GO" id="GO:0016887">
    <property type="term" value="F:ATP hydrolysis activity"/>
    <property type="evidence" value="ECO:0007669"/>
    <property type="project" value="InterPro"/>
</dbReference>
<dbReference type="InterPro" id="IPR027256">
    <property type="entry name" value="P-typ_ATPase_IB"/>
</dbReference>
<evidence type="ECO:0000256" key="2">
    <source>
        <dbReference type="ARBA" id="ARBA00006024"/>
    </source>
</evidence>
<dbReference type="PANTHER" id="PTHR43520:SF8">
    <property type="entry name" value="P-TYPE CU(+) TRANSPORTER"/>
    <property type="match status" value="1"/>
</dbReference>
<evidence type="ECO:0000256" key="10">
    <source>
        <dbReference type="RuleBase" id="RU362081"/>
    </source>
</evidence>
<dbReference type="Pfam" id="PF00702">
    <property type="entry name" value="Hydrolase"/>
    <property type="match status" value="1"/>
</dbReference>
<dbReference type="FunFam" id="2.70.150.10:FF:000002">
    <property type="entry name" value="Copper-transporting ATPase 1, putative"/>
    <property type="match status" value="1"/>
</dbReference>
<feature type="transmembrane region" description="Helical" evidence="10">
    <location>
        <begin position="138"/>
        <end position="161"/>
    </location>
</feature>
<evidence type="ECO:0000313" key="13">
    <source>
        <dbReference type="EMBL" id="TGA84145.1"/>
    </source>
</evidence>
<dbReference type="Gene3D" id="3.30.70.100">
    <property type="match status" value="1"/>
</dbReference>
<dbReference type="InterPro" id="IPR008250">
    <property type="entry name" value="ATPase_P-typ_transduc_dom_A_sf"/>
</dbReference>
<dbReference type="GO" id="GO:0005524">
    <property type="term" value="F:ATP binding"/>
    <property type="evidence" value="ECO:0007669"/>
    <property type="project" value="UniProtKB-UniRule"/>
</dbReference>
<evidence type="ECO:0000313" key="14">
    <source>
        <dbReference type="Proteomes" id="UP000297948"/>
    </source>
</evidence>
<feature type="transmembrane region" description="Helical" evidence="10">
    <location>
        <begin position="100"/>
        <end position="118"/>
    </location>
</feature>
<dbReference type="PRINTS" id="PR00119">
    <property type="entry name" value="CATATPASE"/>
</dbReference>
<evidence type="ECO:0000256" key="3">
    <source>
        <dbReference type="ARBA" id="ARBA00022692"/>
    </source>
</evidence>
<keyword evidence="10" id="KW-1003">Cell membrane</keyword>
<feature type="region of interest" description="Disordered" evidence="11">
    <location>
        <begin position="45"/>
        <end position="67"/>
    </location>
</feature>
<name>A0A4Z0FS64_9ACTN</name>
<evidence type="ECO:0000256" key="9">
    <source>
        <dbReference type="ARBA" id="ARBA00023136"/>
    </source>
</evidence>
<dbReference type="InterPro" id="IPR059000">
    <property type="entry name" value="ATPase_P-type_domA"/>
</dbReference>
<keyword evidence="5 10" id="KW-0547">Nucleotide-binding</keyword>
<keyword evidence="8 10" id="KW-1133">Transmembrane helix</keyword>
<dbReference type="PROSITE" id="PS50846">
    <property type="entry name" value="HMA_2"/>
    <property type="match status" value="1"/>
</dbReference>
<feature type="non-terminal residue" evidence="13">
    <location>
        <position position="663"/>
    </location>
</feature>
<sequence length="663" mass="68370">NRMDGVEATVNYATEKAKVSFGDQVAVADLIATVEATGYTAAVPAPARSESTDGGAESAGGEGAGEGGELRTLRQRLVTAVVLAVPVIVLAMVPAWQFEYWQWLSLTLTAPVVTYAAWPFHRAAYTNARHGAATMDTLISVGTGAAFLWSLWALFFGTAGTPGMTHGFELTISRSDGAGNIYLEAAAGVTAFILAGRYFEARSKRKAGAALRALLELGAKEVTVLRDGTEQRIRVEDLVVGDRFVVRPGEKIATDGTVVEGNSAVDASMLTGESVPVEVQAGDAVTGATLNAGGRLVVQATRVGADTQLARMAKLVEDAQNGKAAAQRLADKISAVFVPVVIGLALATLGFWLGNGAGLTAAFTAAVAVLIIACPCALGLATPTALMVGTGRGAQLGILIKGPEVLETTRKIDTIVLDKTGTVTTGKMTLLAVHTTEDTTEEEVLRLAGALEHASEHPIAQAVATGAAAIAGTLPTPEDFANVPGLGVQGVVEGHAVLVGRDKLLAEWAIELTDELTAAKERAEEAGRTAITVAWDGQPRAVLEVADAVKDTSAEAIRRLRGLGLTPILLTGDNTAVARSVAREVGIDEVIAEVMPQDKVDVVKRLQGEGRSVAMVGDGVNDAAALAQADLGLAMGTGTDAAIEAGDLTLVRGDLRAAADAIR</sequence>
<dbReference type="CDD" id="cd00371">
    <property type="entry name" value="HMA"/>
    <property type="match status" value="1"/>
</dbReference>
<comment type="caution">
    <text evidence="13">The sequence shown here is derived from an EMBL/GenBank/DDBJ whole genome shotgun (WGS) entry which is preliminary data.</text>
</comment>
<feature type="transmembrane region" description="Helical" evidence="10">
    <location>
        <begin position="181"/>
        <end position="199"/>
    </location>
</feature>
<keyword evidence="4 10" id="KW-0479">Metal-binding</keyword>
<dbReference type="InterPro" id="IPR018303">
    <property type="entry name" value="ATPase_P-typ_P_site"/>
</dbReference>
<dbReference type="GO" id="GO:0005507">
    <property type="term" value="F:copper ion binding"/>
    <property type="evidence" value="ECO:0007669"/>
    <property type="project" value="TreeGrafter"/>
</dbReference>
<dbReference type="OrthoDB" id="7059309at2"/>
<proteinExistence type="inferred from homology"/>
<dbReference type="CDD" id="cd02094">
    <property type="entry name" value="P-type_ATPase_Cu-like"/>
    <property type="match status" value="1"/>
</dbReference>
<evidence type="ECO:0000256" key="1">
    <source>
        <dbReference type="ARBA" id="ARBA00004651"/>
    </source>
</evidence>